<dbReference type="PROSITE" id="PS51257">
    <property type="entry name" value="PROKAR_LIPOPROTEIN"/>
    <property type="match status" value="1"/>
</dbReference>
<feature type="signal peptide" evidence="1">
    <location>
        <begin position="1"/>
        <end position="20"/>
    </location>
</feature>
<evidence type="ECO:0008006" key="4">
    <source>
        <dbReference type="Google" id="ProtNLM"/>
    </source>
</evidence>
<accession>A0A2H3BI15</accession>
<evidence type="ECO:0000313" key="2">
    <source>
        <dbReference type="EMBL" id="PBK63493.1"/>
    </source>
</evidence>
<dbReference type="AlphaFoldDB" id="A0A2H3BI15"/>
<sequence>MEGTKLFRLLGVWFISSGCAEIRSTSILTVLSSSITIYDVDGLIYKISVHGIWRVHKLKFTLVTFLNGYFRASHCCSCSDDHRAQIVRPLTLLQLRYRTRSRINVALASDRSLYQRVLLLQRDDQISHTLLQCPGKLTRYPSQDIRARMSEG</sequence>
<organism evidence="2 3">
    <name type="scientific">Armillaria solidipes</name>
    <dbReference type="NCBI Taxonomy" id="1076256"/>
    <lineage>
        <taxon>Eukaryota</taxon>
        <taxon>Fungi</taxon>
        <taxon>Dikarya</taxon>
        <taxon>Basidiomycota</taxon>
        <taxon>Agaricomycotina</taxon>
        <taxon>Agaricomycetes</taxon>
        <taxon>Agaricomycetidae</taxon>
        <taxon>Agaricales</taxon>
        <taxon>Marasmiineae</taxon>
        <taxon>Physalacriaceae</taxon>
        <taxon>Armillaria</taxon>
    </lineage>
</organism>
<keyword evidence="1" id="KW-0732">Signal</keyword>
<reference evidence="3" key="1">
    <citation type="journal article" date="2017" name="Nat. Ecol. Evol.">
        <title>Genome expansion and lineage-specific genetic innovations in the forest pathogenic fungi Armillaria.</title>
        <authorList>
            <person name="Sipos G."/>
            <person name="Prasanna A.N."/>
            <person name="Walter M.C."/>
            <person name="O'Connor E."/>
            <person name="Balint B."/>
            <person name="Krizsan K."/>
            <person name="Kiss B."/>
            <person name="Hess J."/>
            <person name="Varga T."/>
            <person name="Slot J."/>
            <person name="Riley R."/>
            <person name="Boka B."/>
            <person name="Rigling D."/>
            <person name="Barry K."/>
            <person name="Lee J."/>
            <person name="Mihaltcheva S."/>
            <person name="LaButti K."/>
            <person name="Lipzen A."/>
            <person name="Waldron R."/>
            <person name="Moloney N.M."/>
            <person name="Sperisen C."/>
            <person name="Kredics L."/>
            <person name="Vagvoelgyi C."/>
            <person name="Patrignani A."/>
            <person name="Fitzpatrick D."/>
            <person name="Nagy I."/>
            <person name="Doyle S."/>
            <person name="Anderson J.B."/>
            <person name="Grigoriev I.V."/>
            <person name="Gueldener U."/>
            <person name="Muensterkoetter M."/>
            <person name="Nagy L.G."/>
        </authorList>
    </citation>
    <scope>NUCLEOTIDE SEQUENCE [LARGE SCALE GENOMIC DNA]</scope>
    <source>
        <strain evidence="3">28-4</strain>
    </source>
</reference>
<evidence type="ECO:0000313" key="3">
    <source>
        <dbReference type="Proteomes" id="UP000218334"/>
    </source>
</evidence>
<feature type="chain" id="PRO_5013823452" description="Secreted protein" evidence="1">
    <location>
        <begin position="21"/>
        <end position="152"/>
    </location>
</feature>
<dbReference type="EMBL" id="KZ293458">
    <property type="protein sequence ID" value="PBK63493.1"/>
    <property type="molecule type" value="Genomic_DNA"/>
</dbReference>
<protein>
    <recommendedName>
        <fullName evidence="4">Secreted protein</fullName>
    </recommendedName>
</protein>
<name>A0A2H3BI15_9AGAR</name>
<dbReference type="Proteomes" id="UP000218334">
    <property type="component" value="Unassembled WGS sequence"/>
</dbReference>
<proteinExistence type="predicted"/>
<gene>
    <name evidence="2" type="ORF">ARMSODRAFT_536406</name>
</gene>
<evidence type="ECO:0000256" key="1">
    <source>
        <dbReference type="SAM" id="SignalP"/>
    </source>
</evidence>
<keyword evidence="3" id="KW-1185">Reference proteome</keyword>